<protein>
    <recommendedName>
        <fullName evidence="4">Inheritance of peroxisomes protein 1</fullName>
    </recommendedName>
</protein>
<evidence type="ECO:0000256" key="4">
    <source>
        <dbReference type="ARBA" id="ARBA00021397"/>
    </source>
</evidence>
<dbReference type="InterPro" id="IPR024758">
    <property type="entry name" value="Inp1"/>
</dbReference>
<accession>A0A4S2MUB2</accession>
<feature type="compositionally biased region" description="Polar residues" evidence="6">
    <location>
        <begin position="26"/>
        <end position="36"/>
    </location>
</feature>
<dbReference type="EMBL" id="ML220126">
    <property type="protein sequence ID" value="TGZ80120.1"/>
    <property type="molecule type" value="Genomic_DNA"/>
</dbReference>
<dbReference type="OrthoDB" id="4097008at2759"/>
<evidence type="ECO:0000313" key="8">
    <source>
        <dbReference type="Proteomes" id="UP000298138"/>
    </source>
</evidence>
<evidence type="ECO:0000256" key="5">
    <source>
        <dbReference type="ARBA" id="ARBA00023136"/>
    </source>
</evidence>
<dbReference type="Pfam" id="PF12634">
    <property type="entry name" value="Inp1"/>
    <property type="match status" value="1"/>
</dbReference>
<dbReference type="AlphaFoldDB" id="A0A4S2MUB2"/>
<keyword evidence="8" id="KW-1185">Reference proteome</keyword>
<feature type="region of interest" description="Disordered" evidence="6">
    <location>
        <begin position="233"/>
        <end position="271"/>
    </location>
</feature>
<dbReference type="Proteomes" id="UP000298138">
    <property type="component" value="Unassembled WGS sequence"/>
</dbReference>
<reference evidence="7 8" key="1">
    <citation type="submission" date="2019-04" db="EMBL/GenBank/DDBJ databases">
        <title>Comparative genomics and transcriptomics to analyze fruiting body development in filamentous ascomycetes.</title>
        <authorList>
            <consortium name="DOE Joint Genome Institute"/>
            <person name="Lutkenhaus R."/>
            <person name="Traeger S."/>
            <person name="Breuer J."/>
            <person name="Kuo A."/>
            <person name="Lipzen A."/>
            <person name="Pangilinan J."/>
            <person name="Dilworth D."/>
            <person name="Sandor L."/>
            <person name="Poggeler S."/>
            <person name="Barry K."/>
            <person name="Grigoriev I.V."/>
            <person name="Nowrousian M."/>
        </authorList>
    </citation>
    <scope>NUCLEOTIDE SEQUENCE [LARGE SCALE GENOMIC DNA]</scope>
    <source>
        <strain evidence="7 8">CBS 389.68</strain>
    </source>
</reference>
<feature type="compositionally biased region" description="Low complexity" evidence="6">
    <location>
        <begin position="1"/>
        <end position="20"/>
    </location>
</feature>
<feature type="region of interest" description="Disordered" evidence="6">
    <location>
        <begin position="1"/>
        <end position="47"/>
    </location>
</feature>
<comment type="function">
    <text evidence="1">Required for peroxisome inheritance.</text>
</comment>
<evidence type="ECO:0000256" key="3">
    <source>
        <dbReference type="ARBA" id="ARBA00010707"/>
    </source>
</evidence>
<dbReference type="InParanoid" id="A0A4S2MUB2"/>
<evidence type="ECO:0000256" key="2">
    <source>
        <dbReference type="ARBA" id="ARBA00004421"/>
    </source>
</evidence>
<feature type="compositionally biased region" description="Low complexity" evidence="6">
    <location>
        <begin position="424"/>
        <end position="446"/>
    </location>
</feature>
<dbReference type="GO" id="GO:0045033">
    <property type="term" value="P:peroxisome inheritance"/>
    <property type="evidence" value="ECO:0007669"/>
    <property type="project" value="InterPro"/>
</dbReference>
<sequence length="539" mass="59282">MERRLSSSSAASSAPSFSSPRRCFTSPPSSVTSLGSNRGGSGAISEKEKDDKIEILFSHPVAKVVGFTVSAKMMERPELSWRGPEERTIASGPLRIYRTLPQEVAFLQSGSALRPLLKRTQCWNVDGNRIFCLQLRPGSYWRIEILGPEEEQPVQIEAFKETLSAVAAYEVTTCPFIRAPECEPLVEHPELMAPARVWSRSHLRRVSDTASVPPIAGFSFLHAPNNSEVVCDTRSVKSGGDERPRRNSELQDERDCRSDYSSGSTSGPSLVSQRVKLLEACNELEEPVNLSTGRTWIKPLFPGEDEGSIESAEEKGKMKQMLAEEVATRARDRVLRRSSTARTCAGHGPPLPRTPERNSEAPTRRFDPINNWLEYTPPMSPPSTIRHNPSHPILLEEPTSSPPTSPTPTLHTRRNPSTPINPLTLSPISSQFSPSTPSLSPTSTTSLDLPPSFIIPPTSPILRNTAASLGLTKKAHQLASSASYIVFRPKTYLVSTMVSIATQIAETGVIGAAFRTTEQGELKWMWSMDRVEALGWNFG</sequence>
<feature type="region of interest" description="Disordered" evidence="6">
    <location>
        <begin position="301"/>
        <end position="446"/>
    </location>
</feature>
<gene>
    <name evidence="7" type="ORF">EX30DRAFT_61047</name>
</gene>
<feature type="compositionally biased region" description="Low complexity" evidence="6">
    <location>
        <begin position="259"/>
        <end position="271"/>
    </location>
</feature>
<dbReference type="GO" id="GO:0005780">
    <property type="term" value="C:extrinsic component of intraperoxisomal membrane"/>
    <property type="evidence" value="ECO:0007669"/>
    <property type="project" value="InterPro"/>
</dbReference>
<feature type="compositionally biased region" description="Basic and acidic residues" evidence="6">
    <location>
        <begin position="326"/>
        <end position="335"/>
    </location>
</feature>
<feature type="compositionally biased region" description="Basic and acidic residues" evidence="6">
    <location>
        <begin position="354"/>
        <end position="367"/>
    </location>
</feature>
<proteinExistence type="inferred from homology"/>
<evidence type="ECO:0000256" key="6">
    <source>
        <dbReference type="SAM" id="MobiDB-lite"/>
    </source>
</evidence>
<keyword evidence="5" id="KW-0472">Membrane</keyword>
<comment type="similarity">
    <text evidence="3">Belongs to the INP1 family.</text>
</comment>
<organism evidence="7 8">
    <name type="scientific">Ascodesmis nigricans</name>
    <dbReference type="NCBI Taxonomy" id="341454"/>
    <lineage>
        <taxon>Eukaryota</taxon>
        <taxon>Fungi</taxon>
        <taxon>Dikarya</taxon>
        <taxon>Ascomycota</taxon>
        <taxon>Pezizomycotina</taxon>
        <taxon>Pezizomycetes</taxon>
        <taxon>Pezizales</taxon>
        <taxon>Ascodesmidaceae</taxon>
        <taxon>Ascodesmis</taxon>
    </lineage>
</organism>
<evidence type="ECO:0000256" key="1">
    <source>
        <dbReference type="ARBA" id="ARBA00003594"/>
    </source>
</evidence>
<dbReference type="STRING" id="341454.A0A4S2MUB2"/>
<comment type="subcellular location">
    <subcellularLocation>
        <location evidence="2">Peroxisome membrane</location>
        <topology evidence="2">Peripheral membrane protein</topology>
    </subcellularLocation>
</comment>
<feature type="compositionally biased region" description="Basic and acidic residues" evidence="6">
    <location>
        <begin position="239"/>
        <end position="258"/>
    </location>
</feature>
<evidence type="ECO:0000313" key="7">
    <source>
        <dbReference type="EMBL" id="TGZ80120.1"/>
    </source>
</evidence>
<name>A0A4S2MUB2_9PEZI</name>